<evidence type="ECO:0000256" key="1">
    <source>
        <dbReference type="ARBA" id="ARBA00022737"/>
    </source>
</evidence>
<evidence type="ECO:0000256" key="2">
    <source>
        <dbReference type="PROSITE-ProRule" id="PRU00235"/>
    </source>
</evidence>
<organism evidence="3 4">
    <name type="scientific">Dendryphion nanum</name>
    <dbReference type="NCBI Taxonomy" id="256645"/>
    <lineage>
        <taxon>Eukaryota</taxon>
        <taxon>Fungi</taxon>
        <taxon>Dikarya</taxon>
        <taxon>Ascomycota</taxon>
        <taxon>Pezizomycotina</taxon>
        <taxon>Dothideomycetes</taxon>
        <taxon>Pleosporomycetidae</taxon>
        <taxon>Pleosporales</taxon>
        <taxon>Torulaceae</taxon>
        <taxon>Dendryphion</taxon>
    </lineage>
</organism>
<dbReference type="PANTHER" id="PTHR22872">
    <property type="entry name" value="BTK-BINDING PROTEIN-RELATED"/>
    <property type="match status" value="1"/>
</dbReference>
<dbReference type="EMBL" id="JAGMWT010000009">
    <property type="protein sequence ID" value="KAH7122400.1"/>
    <property type="molecule type" value="Genomic_DNA"/>
</dbReference>
<gene>
    <name evidence="3" type="ORF">B0J11DRAFT_337543</name>
</gene>
<dbReference type="InterPro" id="IPR000408">
    <property type="entry name" value="Reg_chr_condens"/>
</dbReference>
<comment type="caution">
    <text evidence="3">The sequence shown here is derived from an EMBL/GenBank/DDBJ whole genome shotgun (WGS) entry which is preliminary data.</text>
</comment>
<dbReference type="AlphaFoldDB" id="A0A9P9DKJ6"/>
<sequence length="389" mass="42418">MDLYVFGFNGHGQLDPSKANILLPTKTLSGATISIHWTSWSDALITTRPTNSPRNPPPEIVYTGTGLNTNQLTQLTQLTHFFSRPPTKFFTSDLSDSLRGTLSPPTRKVTFFTSDQTPTPKAPISDIIPFKPNSNIEHISTTGGGTTYITLLPLSNFAFGRTYITHFHSLWDFRTWLRDAVPGPVSTHQIPSCTQLVSNATTTTALTGDGQVYTWTADPRYPRCLGRVADASEPPGNPHVVPYLSETKVRKVTAGGYMTAAISEDGELFLWGQACPGTDGELEVLRMNMGDEDEDDYVKCVPIYIDGREARVKDVAIGSGHIIVAAEVELDGVCSRAVFAAGQGESGQLGMGIKLNFTEAFERIEGLDGREVMDLAAAGWSSWVLLKRE</sequence>
<keyword evidence="4" id="KW-1185">Reference proteome</keyword>
<dbReference type="Gene3D" id="2.130.10.30">
    <property type="entry name" value="Regulator of chromosome condensation 1/beta-lactamase-inhibitor protein II"/>
    <property type="match status" value="1"/>
</dbReference>
<name>A0A9P9DKJ6_9PLEO</name>
<reference evidence="3" key="1">
    <citation type="journal article" date="2021" name="Nat. Commun.">
        <title>Genetic determinants of endophytism in the Arabidopsis root mycobiome.</title>
        <authorList>
            <person name="Mesny F."/>
            <person name="Miyauchi S."/>
            <person name="Thiergart T."/>
            <person name="Pickel B."/>
            <person name="Atanasova L."/>
            <person name="Karlsson M."/>
            <person name="Huettel B."/>
            <person name="Barry K.W."/>
            <person name="Haridas S."/>
            <person name="Chen C."/>
            <person name="Bauer D."/>
            <person name="Andreopoulos W."/>
            <person name="Pangilinan J."/>
            <person name="LaButti K."/>
            <person name="Riley R."/>
            <person name="Lipzen A."/>
            <person name="Clum A."/>
            <person name="Drula E."/>
            <person name="Henrissat B."/>
            <person name="Kohler A."/>
            <person name="Grigoriev I.V."/>
            <person name="Martin F.M."/>
            <person name="Hacquard S."/>
        </authorList>
    </citation>
    <scope>NUCLEOTIDE SEQUENCE</scope>
    <source>
        <strain evidence="3">MPI-CAGE-CH-0243</strain>
    </source>
</reference>
<dbReference type="PROSITE" id="PS50012">
    <property type="entry name" value="RCC1_3"/>
    <property type="match status" value="1"/>
</dbReference>
<evidence type="ECO:0000313" key="3">
    <source>
        <dbReference type="EMBL" id="KAH7122400.1"/>
    </source>
</evidence>
<feature type="repeat" description="RCC1" evidence="2">
    <location>
        <begin position="210"/>
        <end position="265"/>
    </location>
</feature>
<dbReference type="Proteomes" id="UP000700596">
    <property type="component" value="Unassembled WGS sequence"/>
</dbReference>
<dbReference type="OrthoDB" id="5370059at2759"/>
<keyword evidence="1" id="KW-0677">Repeat</keyword>
<accession>A0A9P9DKJ6</accession>
<dbReference type="SUPFAM" id="SSF50985">
    <property type="entry name" value="RCC1/BLIP-II"/>
    <property type="match status" value="1"/>
</dbReference>
<proteinExistence type="predicted"/>
<evidence type="ECO:0000313" key="4">
    <source>
        <dbReference type="Proteomes" id="UP000700596"/>
    </source>
</evidence>
<dbReference type="InterPro" id="IPR009091">
    <property type="entry name" value="RCC1/BLIP-II"/>
</dbReference>
<protein>
    <submittedName>
        <fullName evidence="3">Regulator of chromosome condensation 1/beta-lactamase-inhibitor protein II</fullName>
    </submittedName>
</protein>
<dbReference type="InterPro" id="IPR051625">
    <property type="entry name" value="Signaling_Regulatory_Domain"/>
</dbReference>